<protein>
    <submittedName>
        <fullName evidence="1">Uncharacterized protein</fullName>
    </submittedName>
</protein>
<dbReference type="EMBL" id="JAGTJR010000010">
    <property type="protein sequence ID" value="KAH7053498.1"/>
    <property type="molecule type" value="Genomic_DNA"/>
</dbReference>
<evidence type="ECO:0000313" key="2">
    <source>
        <dbReference type="Proteomes" id="UP000774617"/>
    </source>
</evidence>
<sequence length="180" mass="19638">MSRLYARLTGSLRAAKLACVSHSQSLPVFPSRRADWSHLARSRAPRLSRPSIKSPVCVPDRLSRRGLNEFSRSGLNKVFAVGGLEALTGFAPRVYNTLALTSSQKKWLPCAFAAFLAISEPVQAQGCPVVRLGRVHIGWLDRASVGPGCEPGSRTSVSFRLPFPSMGLPGWMVALPKRRQ</sequence>
<reference evidence="1 2" key="1">
    <citation type="journal article" date="2021" name="Nat. Commun.">
        <title>Genetic determinants of endophytism in the Arabidopsis root mycobiome.</title>
        <authorList>
            <person name="Mesny F."/>
            <person name="Miyauchi S."/>
            <person name="Thiergart T."/>
            <person name="Pickel B."/>
            <person name="Atanasova L."/>
            <person name="Karlsson M."/>
            <person name="Huettel B."/>
            <person name="Barry K.W."/>
            <person name="Haridas S."/>
            <person name="Chen C."/>
            <person name="Bauer D."/>
            <person name="Andreopoulos W."/>
            <person name="Pangilinan J."/>
            <person name="LaButti K."/>
            <person name="Riley R."/>
            <person name="Lipzen A."/>
            <person name="Clum A."/>
            <person name="Drula E."/>
            <person name="Henrissat B."/>
            <person name="Kohler A."/>
            <person name="Grigoriev I.V."/>
            <person name="Martin F.M."/>
            <person name="Hacquard S."/>
        </authorList>
    </citation>
    <scope>NUCLEOTIDE SEQUENCE [LARGE SCALE GENOMIC DNA]</scope>
    <source>
        <strain evidence="1 2">MPI-SDFR-AT-0080</strain>
    </source>
</reference>
<evidence type="ECO:0000313" key="1">
    <source>
        <dbReference type="EMBL" id="KAH7053498.1"/>
    </source>
</evidence>
<accession>A0ABQ8GEW8</accession>
<name>A0ABQ8GEW8_9PEZI</name>
<proteinExistence type="predicted"/>
<keyword evidence="2" id="KW-1185">Reference proteome</keyword>
<organism evidence="1 2">
    <name type="scientific">Macrophomina phaseolina</name>
    <dbReference type="NCBI Taxonomy" id="35725"/>
    <lineage>
        <taxon>Eukaryota</taxon>
        <taxon>Fungi</taxon>
        <taxon>Dikarya</taxon>
        <taxon>Ascomycota</taxon>
        <taxon>Pezizomycotina</taxon>
        <taxon>Dothideomycetes</taxon>
        <taxon>Dothideomycetes incertae sedis</taxon>
        <taxon>Botryosphaeriales</taxon>
        <taxon>Botryosphaeriaceae</taxon>
        <taxon>Macrophomina</taxon>
    </lineage>
</organism>
<comment type="caution">
    <text evidence="1">The sequence shown here is derived from an EMBL/GenBank/DDBJ whole genome shotgun (WGS) entry which is preliminary data.</text>
</comment>
<gene>
    <name evidence="1" type="ORF">B0J12DRAFT_58159</name>
</gene>
<dbReference type="Proteomes" id="UP000774617">
    <property type="component" value="Unassembled WGS sequence"/>
</dbReference>